<dbReference type="InterPro" id="IPR023592">
    <property type="entry name" value="Galactonate_deHydtase"/>
</dbReference>
<dbReference type="InterPro" id="IPR034593">
    <property type="entry name" value="DgoD-like"/>
</dbReference>
<dbReference type="CDD" id="cd03325">
    <property type="entry name" value="D-galactonate_dehydratase"/>
    <property type="match status" value="1"/>
</dbReference>
<dbReference type="InterPro" id="IPR013342">
    <property type="entry name" value="Mandelate_racemase_C"/>
</dbReference>
<dbReference type="SFLD" id="SFLDG00179">
    <property type="entry name" value="mandelate_racemase"/>
    <property type="match status" value="1"/>
</dbReference>
<dbReference type="SFLD" id="SFLDS00001">
    <property type="entry name" value="Enolase"/>
    <property type="match status" value="1"/>
</dbReference>
<dbReference type="Proteomes" id="UP000070539">
    <property type="component" value="Unassembled WGS sequence"/>
</dbReference>
<dbReference type="InterPro" id="IPR018110">
    <property type="entry name" value="Mandel_Rmase/mucon_lact_enz_CS"/>
</dbReference>
<dbReference type="PANTHER" id="PTHR48080:SF2">
    <property type="entry name" value="D-GALACTONATE DEHYDRATASE"/>
    <property type="match status" value="1"/>
</dbReference>
<keyword evidence="6" id="KW-1185">Reference proteome</keyword>
<dbReference type="PATRIC" id="fig|36847.3.peg.2111"/>
<dbReference type="Gene3D" id="3.30.390.10">
    <property type="entry name" value="Enolase-like, N-terminal domain"/>
    <property type="match status" value="1"/>
</dbReference>
<dbReference type="STRING" id="36847.CLNEO_17970"/>
<evidence type="ECO:0000256" key="2">
    <source>
        <dbReference type="ARBA" id="ARBA00022842"/>
    </source>
</evidence>
<evidence type="ECO:0000313" key="6">
    <source>
        <dbReference type="Proteomes" id="UP000070539"/>
    </source>
</evidence>
<organism evidence="5 6">
    <name type="scientific">Anaerotignum neopropionicum</name>
    <dbReference type="NCBI Taxonomy" id="36847"/>
    <lineage>
        <taxon>Bacteria</taxon>
        <taxon>Bacillati</taxon>
        <taxon>Bacillota</taxon>
        <taxon>Clostridia</taxon>
        <taxon>Lachnospirales</taxon>
        <taxon>Anaerotignaceae</taxon>
        <taxon>Anaerotignum</taxon>
    </lineage>
</organism>
<dbReference type="OrthoDB" id="9775391at2"/>
<dbReference type="NCBIfam" id="NF010624">
    <property type="entry name" value="PRK14017.1"/>
    <property type="match status" value="1"/>
</dbReference>
<dbReference type="InterPro" id="IPR029065">
    <property type="entry name" value="Enolase_C-like"/>
</dbReference>
<dbReference type="Gene3D" id="3.20.20.120">
    <property type="entry name" value="Enolase-like C-terminal domain"/>
    <property type="match status" value="1"/>
</dbReference>
<dbReference type="AlphaFoldDB" id="A0A136WE33"/>
<dbReference type="PROSITE" id="PS00909">
    <property type="entry name" value="MR_MLE_2"/>
    <property type="match status" value="1"/>
</dbReference>
<evidence type="ECO:0000313" key="5">
    <source>
        <dbReference type="EMBL" id="KXL52775.1"/>
    </source>
</evidence>
<dbReference type="GO" id="GO:0034194">
    <property type="term" value="P:D-galactonate catabolic process"/>
    <property type="evidence" value="ECO:0007669"/>
    <property type="project" value="InterPro"/>
</dbReference>
<dbReference type="SFLD" id="SFLDF00003">
    <property type="entry name" value="D-galactonate_dehydratase"/>
    <property type="match status" value="1"/>
</dbReference>
<dbReference type="Pfam" id="PF13378">
    <property type="entry name" value="MR_MLE_C"/>
    <property type="match status" value="1"/>
</dbReference>
<dbReference type="InterPro" id="IPR013341">
    <property type="entry name" value="Mandelate_racemase_N_dom"/>
</dbReference>
<gene>
    <name evidence="5" type="primary">dgoD</name>
    <name evidence="5" type="ORF">CLNEO_17970</name>
</gene>
<feature type="domain" description="Mandelate racemase/muconate lactonizing enzyme C-terminal" evidence="4">
    <location>
        <begin position="125"/>
        <end position="230"/>
    </location>
</feature>
<evidence type="ECO:0000256" key="1">
    <source>
        <dbReference type="ARBA" id="ARBA00022723"/>
    </source>
</evidence>
<dbReference type="GO" id="GO:0046872">
    <property type="term" value="F:metal ion binding"/>
    <property type="evidence" value="ECO:0007669"/>
    <property type="project" value="UniProtKB-KW"/>
</dbReference>
<comment type="caution">
    <text evidence="5">The sequence shown here is derived from an EMBL/GenBank/DDBJ whole genome shotgun (WGS) entry which is preliminary data.</text>
</comment>
<dbReference type="SUPFAM" id="SSF51604">
    <property type="entry name" value="Enolase C-terminal domain-like"/>
    <property type="match status" value="1"/>
</dbReference>
<keyword evidence="2" id="KW-0460">Magnesium</keyword>
<dbReference type="GO" id="GO:0008869">
    <property type="term" value="F:galactonate dehydratase activity"/>
    <property type="evidence" value="ECO:0007669"/>
    <property type="project" value="UniProtKB-EC"/>
</dbReference>
<name>A0A136WE33_9FIRM</name>
<keyword evidence="3 5" id="KW-0456">Lyase</keyword>
<sequence>MKIADLKLYQVPPRWLFLKIETDEGIFGWGEPVVEGKASTVAACVKEMSEYLIGRNPLEIEDIWQTLYRGAFYRGGPIITSAISGIEQALWDIKGKYYNAPIYELLGGACRNNIDVYCWIGGDRPADVGNAALQQKNLGFKAIKMNATEEMHYIDSFSKVEGVIDRVTAIREACGKDFGIAVDFHGRVHKSMAKVLAKELEPYHLMFIEEPVLSENYEALKEVAKYTSTPIATGERLFTRWDFKKIFEQGIVDIIQPDLSHAGGILECRKISAMAEAYDMAVAPHCPLGPIALAACLQMDACTPNTIIQEQSLGIHYNQGSDLLDYLKDSSVFDYGNGVVKIPKGAGLGIEINEEFVKKQAKIGHSWKNPVWRNSDGTVAEW</sequence>
<protein>
    <submittedName>
        <fullName evidence="5">D-galactonate dehydratase</fullName>
        <ecNumber evidence="5">4.2.1.6</ecNumber>
    </submittedName>
</protein>
<dbReference type="PANTHER" id="PTHR48080">
    <property type="entry name" value="D-GALACTONATE DEHYDRATASE-RELATED"/>
    <property type="match status" value="1"/>
</dbReference>
<accession>A0A136WE33</accession>
<dbReference type="InterPro" id="IPR036849">
    <property type="entry name" value="Enolase-like_C_sf"/>
</dbReference>
<dbReference type="SMART" id="SM00922">
    <property type="entry name" value="MR_MLE"/>
    <property type="match status" value="1"/>
</dbReference>
<dbReference type="EC" id="4.2.1.6" evidence="5"/>
<dbReference type="FunFam" id="3.30.390.10:FF:000003">
    <property type="entry name" value="D-galactonate dehydratase"/>
    <property type="match status" value="1"/>
</dbReference>
<dbReference type="GO" id="GO:0009063">
    <property type="term" value="P:amino acid catabolic process"/>
    <property type="evidence" value="ECO:0007669"/>
    <property type="project" value="InterPro"/>
</dbReference>
<evidence type="ECO:0000256" key="3">
    <source>
        <dbReference type="ARBA" id="ARBA00023239"/>
    </source>
</evidence>
<dbReference type="InterPro" id="IPR029017">
    <property type="entry name" value="Enolase-like_N"/>
</dbReference>
<dbReference type="RefSeq" id="WP_066087723.1">
    <property type="nucleotide sequence ID" value="NZ_LRVM01000005.1"/>
</dbReference>
<dbReference type="PROSITE" id="PS00908">
    <property type="entry name" value="MR_MLE_1"/>
    <property type="match status" value="1"/>
</dbReference>
<proteinExistence type="predicted"/>
<dbReference type="Pfam" id="PF02746">
    <property type="entry name" value="MR_MLE_N"/>
    <property type="match status" value="1"/>
</dbReference>
<keyword evidence="1" id="KW-0479">Metal-binding</keyword>
<evidence type="ECO:0000259" key="4">
    <source>
        <dbReference type="SMART" id="SM00922"/>
    </source>
</evidence>
<dbReference type="SUPFAM" id="SSF54826">
    <property type="entry name" value="Enolase N-terminal domain-like"/>
    <property type="match status" value="1"/>
</dbReference>
<dbReference type="EMBL" id="LRVM01000005">
    <property type="protein sequence ID" value="KXL52775.1"/>
    <property type="molecule type" value="Genomic_DNA"/>
</dbReference>
<reference evidence="5 6" key="1">
    <citation type="submission" date="2016-01" db="EMBL/GenBank/DDBJ databases">
        <title>Genome sequence of Clostridium neopropionicum X4, DSM-3847.</title>
        <authorList>
            <person name="Poehlein A."/>
            <person name="Beck M.H."/>
            <person name="Bengelsdorf F.R."/>
            <person name="Daniel R."/>
            <person name="Duerre P."/>
        </authorList>
    </citation>
    <scope>NUCLEOTIDE SEQUENCE [LARGE SCALE GENOMIC DNA]</scope>
    <source>
        <strain evidence="5 6">DSM-3847</strain>
    </source>
</reference>